<proteinExistence type="predicted"/>
<dbReference type="Pfam" id="PF04434">
    <property type="entry name" value="SWIM"/>
    <property type="match status" value="1"/>
</dbReference>
<keyword evidence="1" id="KW-0479">Metal-binding</keyword>
<dbReference type="Proteomes" id="UP000289738">
    <property type="component" value="Chromosome A01"/>
</dbReference>
<dbReference type="InterPro" id="IPR007527">
    <property type="entry name" value="Znf_SWIM"/>
</dbReference>
<evidence type="ECO:0000256" key="4">
    <source>
        <dbReference type="PROSITE-ProRule" id="PRU00047"/>
    </source>
</evidence>
<evidence type="ECO:0000313" key="8">
    <source>
        <dbReference type="EMBL" id="RYR79728.1"/>
    </source>
</evidence>
<gene>
    <name evidence="8" type="ORF">Ahy_A01g004541</name>
</gene>
<dbReference type="EMBL" id="SDMP01000001">
    <property type="protein sequence ID" value="RYR79728.1"/>
    <property type="molecule type" value="Genomic_DNA"/>
</dbReference>
<feature type="domain" description="CCHC-type" evidence="6">
    <location>
        <begin position="531"/>
        <end position="548"/>
    </location>
</feature>
<dbReference type="PROSITE" id="PS50966">
    <property type="entry name" value="ZF_SWIM"/>
    <property type="match status" value="1"/>
</dbReference>
<evidence type="ECO:0008006" key="10">
    <source>
        <dbReference type="Google" id="ProtNLM"/>
    </source>
</evidence>
<dbReference type="PANTHER" id="PTHR31973">
    <property type="entry name" value="POLYPROTEIN, PUTATIVE-RELATED"/>
    <property type="match status" value="1"/>
</dbReference>
<evidence type="ECO:0000256" key="2">
    <source>
        <dbReference type="ARBA" id="ARBA00022771"/>
    </source>
</evidence>
<dbReference type="InterPro" id="IPR001878">
    <property type="entry name" value="Znf_CCHC"/>
</dbReference>
<sequence>MTALSLKFCGKEIGPTDFKQVEEGTQIGGSELCEVVELEIGATDLWVYKEGGNRTHRFLGTWNFFLIPEGTGRTHRFLMRTNFDTNTVGPYDLHSGTYTIMDDRVVLKIYYYGQILLETYEGVQFVCENPLDIVIPFTLSFEELKGVICEKIDSQRFRRVSCILYRYPLSVFGGFVQFQTKYVTDEASMHEMFSLYMDNRHRMSCIELYIEFEQSEADRNIELEDYNSESEDEFESNYEIVGPGEDEDETGGDMNADVAEVANALANPHPFQEPSFMRSLDLEAMHAPEFPQYMNSALLVVADGEFTVGMEFSSREAVIKAMKDYTIRRSVDYRVYESKPTTFYAKCTEYGNGCDWLIRVTKMQKKYCWEIRRYNGSHTCTRSTISQDHSKLDSKTVAEAIKPLVSCFDRENEVFEVREMPSGAEYAVDLRHRRCDCGEFQVDRILCRHVFACCANQRLDWQVYVHDVYKMDQVRRVYRARFRPLGNPVTWPAYQGPRFVGNPFLRRVAKGRPKKTRFLNEMDTRMLRRPRRCKQCGDEGHSRSRCRQIGGPSAGPADDYGPSIFLQSTRVALHNDLYKCARHVEPQLNCMIPPKLRSKGKNFQCTAAPDLSPNIIVPNNNIM</sequence>
<accession>A0A445EWC2</accession>
<evidence type="ECO:0000259" key="7">
    <source>
        <dbReference type="PROSITE" id="PS50966"/>
    </source>
</evidence>
<evidence type="ECO:0000256" key="3">
    <source>
        <dbReference type="ARBA" id="ARBA00022833"/>
    </source>
</evidence>
<dbReference type="GO" id="GO:0008270">
    <property type="term" value="F:zinc ion binding"/>
    <property type="evidence" value="ECO:0007669"/>
    <property type="project" value="UniProtKB-KW"/>
</dbReference>
<evidence type="ECO:0000259" key="6">
    <source>
        <dbReference type="PROSITE" id="PS50158"/>
    </source>
</evidence>
<evidence type="ECO:0000313" key="9">
    <source>
        <dbReference type="Proteomes" id="UP000289738"/>
    </source>
</evidence>
<reference evidence="8 9" key="1">
    <citation type="submission" date="2019-01" db="EMBL/GenBank/DDBJ databases">
        <title>Sequencing of cultivated peanut Arachis hypogaea provides insights into genome evolution and oil improvement.</title>
        <authorList>
            <person name="Chen X."/>
        </authorList>
    </citation>
    <scope>NUCLEOTIDE SEQUENCE [LARGE SCALE GENOMIC DNA]</scope>
    <source>
        <strain evidence="9">cv. Fuhuasheng</strain>
        <tissue evidence="8">Leaves</tissue>
    </source>
</reference>
<dbReference type="GO" id="GO:0003676">
    <property type="term" value="F:nucleic acid binding"/>
    <property type="evidence" value="ECO:0007669"/>
    <property type="project" value="InterPro"/>
</dbReference>
<keyword evidence="3" id="KW-0862">Zinc</keyword>
<dbReference type="Pfam" id="PF03108">
    <property type="entry name" value="DBD_Tnp_Mut"/>
    <property type="match status" value="1"/>
</dbReference>
<evidence type="ECO:0000256" key="5">
    <source>
        <dbReference type="SAM" id="MobiDB-lite"/>
    </source>
</evidence>
<feature type="domain" description="SWIM-type" evidence="7">
    <location>
        <begin position="426"/>
        <end position="458"/>
    </location>
</feature>
<evidence type="ECO:0000256" key="1">
    <source>
        <dbReference type="ARBA" id="ARBA00022723"/>
    </source>
</evidence>
<dbReference type="InterPro" id="IPR006564">
    <property type="entry name" value="Znf_PMZ"/>
</dbReference>
<dbReference type="PROSITE" id="PS50158">
    <property type="entry name" value="ZF_CCHC"/>
    <property type="match status" value="1"/>
</dbReference>
<keyword evidence="9" id="KW-1185">Reference proteome</keyword>
<protein>
    <recommendedName>
        <fullName evidence="10">SWIM-type domain-containing protein</fullName>
    </recommendedName>
</protein>
<feature type="region of interest" description="Disordered" evidence="5">
    <location>
        <begin position="534"/>
        <end position="555"/>
    </location>
</feature>
<comment type="caution">
    <text evidence="8">The sequence shown here is derived from an EMBL/GenBank/DDBJ whole genome shotgun (WGS) entry which is preliminary data.</text>
</comment>
<organism evidence="8 9">
    <name type="scientific">Arachis hypogaea</name>
    <name type="common">Peanut</name>
    <dbReference type="NCBI Taxonomy" id="3818"/>
    <lineage>
        <taxon>Eukaryota</taxon>
        <taxon>Viridiplantae</taxon>
        <taxon>Streptophyta</taxon>
        <taxon>Embryophyta</taxon>
        <taxon>Tracheophyta</taxon>
        <taxon>Spermatophyta</taxon>
        <taxon>Magnoliopsida</taxon>
        <taxon>eudicotyledons</taxon>
        <taxon>Gunneridae</taxon>
        <taxon>Pentapetalae</taxon>
        <taxon>rosids</taxon>
        <taxon>fabids</taxon>
        <taxon>Fabales</taxon>
        <taxon>Fabaceae</taxon>
        <taxon>Papilionoideae</taxon>
        <taxon>50 kb inversion clade</taxon>
        <taxon>dalbergioids sensu lato</taxon>
        <taxon>Dalbergieae</taxon>
        <taxon>Pterocarpus clade</taxon>
        <taxon>Arachis</taxon>
    </lineage>
</organism>
<dbReference type="PANTHER" id="PTHR31973:SF195">
    <property type="entry name" value="MUDR FAMILY TRANSPOSASE"/>
    <property type="match status" value="1"/>
</dbReference>
<dbReference type="AlphaFoldDB" id="A0A445EWC2"/>
<dbReference type="InterPro" id="IPR004332">
    <property type="entry name" value="Transposase_MuDR"/>
</dbReference>
<keyword evidence="2 4" id="KW-0863">Zinc-finger</keyword>
<dbReference type="SMART" id="SM00575">
    <property type="entry name" value="ZnF_PMZ"/>
    <property type="match status" value="1"/>
</dbReference>
<name>A0A445EWC2_ARAHY</name>